<dbReference type="EMBL" id="BART01034474">
    <property type="protein sequence ID" value="GAH17503.1"/>
    <property type="molecule type" value="Genomic_DNA"/>
</dbReference>
<name>X1F9U6_9ZZZZ</name>
<comment type="caution">
    <text evidence="1">The sequence shown here is derived from an EMBL/GenBank/DDBJ whole genome shotgun (WGS) entry which is preliminary data.</text>
</comment>
<evidence type="ECO:0000313" key="1">
    <source>
        <dbReference type="EMBL" id="GAH17503.1"/>
    </source>
</evidence>
<protein>
    <submittedName>
        <fullName evidence="1">Uncharacterized protein</fullName>
    </submittedName>
</protein>
<sequence>TKPSRKLNQIFKRRRFTMLLAHPYNLSDNIKCFDTSGKSLELIIIE</sequence>
<accession>X1F9U6</accession>
<proteinExistence type="predicted"/>
<reference evidence="1" key="1">
    <citation type="journal article" date="2014" name="Front. Microbiol.">
        <title>High frequency of phylogenetically diverse reductive dehalogenase-homologous genes in deep subseafloor sedimentary metagenomes.</title>
        <authorList>
            <person name="Kawai M."/>
            <person name="Futagami T."/>
            <person name="Toyoda A."/>
            <person name="Takaki Y."/>
            <person name="Nishi S."/>
            <person name="Hori S."/>
            <person name="Arai W."/>
            <person name="Tsubouchi T."/>
            <person name="Morono Y."/>
            <person name="Uchiyama I."/>
            <person name="Ito T."/>
            <person name="Fujiyama A."/>
            <person name="Inagaki F."/>
            <person name="Takami H."/>
        </authorList>
    </citation>
    <scope>NUCLEOTIDE SEQUENCE</scope>
    <source>
        <strain evidence="1">Expedition CK06-06</strain>
    </source>
</reference>
<dbReference type="AlphaFoldDB" id="X1F9U6"/>
<organism evidence="1">
    <name type="scientific">marine sediment metagenome</name>
    <dbReference type="NCBI Taxonomy" id="412755"/>
    <lineage>
        <taxon>unclassified sequences</taxon>
        <taxon>metagenomes</taxon>
        <taxon>ecological metagenomes</taxon>
    </lineage>
</organism>
<gene>
    <name evidence="1" type="ORF">S01H4_58905</name>
</gene>
<feature type="non-terminal residue" evidence="1">
    <location>
        <position position="1"/>
    </location>
</feature>